<sequence>MGKYVIIKGKDAGRVMNGTITKHGGSDHEPYRCD</sequence>
<keyword evidence="2" id="KW-1185">Reference proteome</keyword>
<gene>
    <name evidence="1" type="ORF">SAMN05192546_103131</name>
</gene>
<dbReference type="Proteomes" id="UP000199230">
    <property type="component" value="Unassembled WGS sequence"/>
</dbReference>
<organism evidence="1 2">
    <name type="scientific">Tindallia californiensis</name>
    <dbReference type="NCBI Taxonomy" id="159292"/>
    <lineage>
        <taxon>Bacteria</taxon>
        <taxon>Bacillati</taxon>
        <taxon>Bacillota</taxon>
        <taxon>Clostridia</taxon>
        <taxon>Peptostreptococcales</taxon>
        <taxon>Tindalliaceae</taxon>
        <taxon>Tindallia</taxon>
    </lineage>
</organism>
<dbReference type="EMBL" id="FNPV01000003">
    <property type="protein sequence ID" value="SDY61303.1"/>
    <property type="molecule type" value="Genomic_DNA"/>
</dbReference>
<dbReference type="AlphaFoldDB" id="A0A1H3LA33"/>
<evidence type="ECO:0000313" key="1">
    <source>
        <dbReference type="EMBL" id="SDY61303.1"/>
    </source>
</evidence>
<evidence type="ECO:0000313" key="2">
    <source>
        <dbReference type="Proteomes" id="UP000199230"/>
    </source>
</evidence>
<protein>
    <submittedName>
        <fullName evidence="1">Uncharacterized protein</fullName>
    </submittedName>
</protein>
<proteinExistence type="predicted"/>
<accession>A0A1H3LA33</accession>
<name>A0A1H3LA33_9FIRM</name>
<reference evidence="1 2" key="1">
    <citation type="submission" date="2016-10" db="EMBL/GenBank/DDBJ databases">
        <authorList>
            <person name="de Groot N.N."/>
        </authorList>
    </citation>
    <scope>NUCLEOTIDE SEQUENCE [LARGE SCALE GENOMIC DNA]</scope>
    <source>
        <strain evidence="1 2">APO</strain>
    </source>
</reference>